<accession>A0A0K0FDU7</accession>
<evidence type="ECO:0000313" key="2">
    <source>
        <dbReference type="Proteomes" id="UP000035680"/>
    </source>
</evidence>
<reference evidence="3" key="2">
    <citation type="submission" date="2015-08" db="UniProtKB">
        <authorList>
            <consortium name="WormBaseParasite"/>
        </authorList>
    </citation>
    <scope>IDENTIFICATION</scope>
</reference>
<keyword evidence="1" id="KW-1133">Transmembrane helix</keyword>
<name>A0A0K0FDU7_STRVS</name>
<dbReference type="Proteomes" id="UP000035680">
    <property type="component" value="Unassembled WGS sequence"/>
</dbReference>
<dbReference type="InterPro" id="IPR052961">
    <property type="entry name" value="Oxido-Kinase-like_Enzymes"/>
</dbReference>
<protein>
    <submittedName>
        <fullName evidence="3">Uncharacterized protein</fullName>
    </submittedName>
</protein>
<feature type="transmembrane region" description="Helical" evidence="1">
    <location>
        <begin position="56"/>
        <end position="78"/>
    </location>
</feature>
<dbReference type="PANTHER" id="PTHR23020:SF41">
    <property type="entry name" value="AMINOGLYCOSIDE PHOSPHOTRANSFERASE DOMAIN-CONTAINING PROTEIN"/>
    <property type="match status" value="1"/>
</dbReference>
<evidence type="ECO:0000256" key="1">
    <source>
        <dbReference type="SAM" id="Phobius"/>
    </source>
</evidence>
<dbReference type="InterPro" id="IPR012877">
    <property type="entry name" value="Dhs-27"/>
</dbReference>
<organism evidence="2 3">
    <name type="scientific">Strongyloides venezuelensis</name>
    <name type="common">Threadworm</name>
    <dbReference type="NCBI Taxonomy" id="75913"/>
    <lineage>
        <taxon>Eukaryota</taxon>
        <taxon>Metazoa</taxon>
        <taxon>Ecdysozoa</taxon>
        <taxon>Nematoda</taxon>
        <taxon>Chromadorea</taxon>
        <taxon>Rhabditida</taxon>
        <taxon>Tylenchina</taxon>
        <taxon>Panagrolaimomorpha</taxon>
        <taxon>Strongyloidoidea</taxon>
        <taxon>Strongyloididae</taxon>
        <taxon>Strongyloides</taxon>
    </lineage>
</organism>
<dbReference type="WBParaSite" id="SVE_0702400.1">
    <property type="protein sequence ID" value="SVE_0702400.1"/>
    <property type="gene ID" value="SVE_0702400"/>
</dbReference>
<dbReference type="PANTHER" id="PTHR23020">
    <property type="entry name" value="UNCHARACTERIZED NUCLEAR HORMONE RECEPTOR-RELATED"/>
    <property type="match status" value="1"/>
</dbReference>
<keyword evidence="1" id="KW-0812">Transmembrane</keyword>
<reference evidence="2" key="1">
    <citation type="submission" date="2014-07" db="EMBL/GenBank/DDBJ databases">
        <authorList>
            <person name="Martin A.A"/>
            <person name="De Silva N."/>
        </authorList>
    </citation>
    <scope>NUCLEOTIDE SEQUENCE</scope>
</reference>
<sequence length="108" mass="13167">MADLARLLAFNTTSKYRRENENRLIEYYHKIFNETVNDERYQVSLENLKLAYHESLPLVLIFFAFSTPLYYYMNFIVIGTQEEIKKRREELISRTSDFYDDVLERFNM</sequence>
<keyword evidence="1" id="KW-0472">Membrane</keyword>
<keyword evidence="2" id="KW-1185">Reference proteome</keyword>
<evidence type="ECO:0000313" key="3">
    <source>
        <dbReference type="WBParaSite" id="SVE_0702400.1"/>
    </source>
</evidence>
<proteinExistence type="predicted"/>
<dbReference type="AlphaFoldDB" id="A0A0K0FDU7"/>
<dbReference type="Pfam" id="PF07914">
    <property type="entry name" value="DUF1679"/>
    <property type="match status" value="1"/>
</dbReference>